<organism evidence="1 2">
    <name type="scientific">Allomeiothermus silvanus (strain ATCC 700542 / DSM 9946 / NBRC 106475 / NCIMB 13440 / VI-R2)</name>
    <name type="common">Thermus silvanus</name>
    <dbReference type="NCBI Taxonomy" id="526227"/>
    <lineage>
        <taxon>Bacteria</taxon>
        <taxon>Thermotogati</taxon>
        <taxon>Deinococcota</taxon>
        <taxon>Deinococci</taxon>
        <taxon>Thermales</taxon>
        <taxon>Thermaceae</taxon>
        <taxon>Allomeiothermus</taxon>
    </lineage>
</organism>
<dbReference type="OrthoDB" id="31746at2"/>
<accession>D7BGJ8</accession>
<gene>
    <name evidence="1" type="ordered locus">Mesil_1939</name>
</gene>
<name>D7BGJ8_ALLS1</name>
<dbReference type="RefSeq" id="WP_013158367.1">
    <property type="nucleotide sequence ID" value="NC_014212.1"/>
</dbReference>
<evidence type="ECO:0000313" key="2">
    <source>
        <dbReference type="Proteomes" id="UP000001916"/>
    </source>
</evidence>
<evidence type="ECO:0000313" key="1">
    <source>
        <dbReference type="EMBL" id="ADH63814.1"/>
    </source>
</evidence>
<dbReference type="eggNOG" id="ENOG5033E3P">
    <property type="taxonomic scope" value="Bacteria"/>
</dbReference>
<protein>
    <submittedName>
        <fullName evidence="1">Uncharacterized protein</fullName>
    </submittedName>
</protein>
<dbReference type="AlphaFoldDB" id="D7BGJ8"/>
<keyword evidence="2" id="KW-1185">Reference proteome</keyword>
<dbReference type="STRING" id="526227.Mesil_1939"/>
<dbReference type="KEGG" id="msv:Mesil_1939"/>
<dbReference type="Proteomes" id="UP000001916">
    <property type="component" value="Chromosome"/>
</dbReference>
<reference evidence="1 2" key="1">
    <citation type="journal article" date="2010" name="Stand. Genomic Sci.">
        <title>Complete genome sequence of Meiothermus silvanus type strain (VI-R2).</title>
        <authorList>
            <person name="Sikorski J."/>
            <person name="Tindall B.J."/>
            <person name="Lowry S."/>
            <person name="Lucas S."/>
            <person name="Nolan M."/>
            <person name="Copeland A."/>
            <person name="Glavina Del Rio T."/>
            <person name="Tice H."/>
            <person name="Cheng J.F."/>
            <person name="Han C."/>
            <person name="Pitluck S."/>
            <person name="Liolios K."/>
            <person name="Ivanova N."/>
            <person name="Mavromatis K."/>
            <person name="Mikhailova N."/>
            <person name="Pati A."/>
            <person name="Goodwin L."/>
            <person name="Chen A."/>
            <person name="Palaniappan K."/>
            <person name="Land M."/>
            <person name="Hauser L."/>
            <person name="Chang Y.J."/>
            <person name="Jeffries C.D."/>
            <person name="Rohde M."/>
            <person name="Goker M."/>
            <person name="Woyke T."/>
            <person name="Bristow J."/>
            <person name="Eisen J.A."/>
            <person name="Markowitz V."/>
            <person name="Hugenholtz P."/>
            <person name="Kyrpides N.C."/>
            <person name="Klenk H.P."/>
            <person name="Lapidus A."/>
        </authorList>
    </citation>
    <scope>NUCLEOTIDE SEQUENCE [LARGE SCALE GENOMIC DNA]</scope>
    <source>
        <strain evidence="2">ATCC 700542 / DSM 9946 / VI-R2</strain>
    </source>
</reference>
<sequence length="240" mass="25696">MSLLAVLHQGDSRYYSLLVGATVSHRLPLHIHAAQPGVLFPAALAGLVPLGFKAALLEASEFQTQAPGLLEVLEPEAKAARRVDLVVPERAGLRGYYLEPIALGNLLMHYAMGSTLLWMGKLRPELIGGLRGIKQVSVMSPSFAEGDSFLGKLPSSQRGHTTVPERAEALARHVDVILYSGGKLPLAALQPYHTLLALADPPKEALKHVGQYLGPDELPRFFLSGVLDVLGHALPPSAFA</sequence>
<dbReference type="HOGENOM" id="CLU_1155343_0_0_0"/>
<dbReference type="EMBL" id="CP002042">
    <property type="protein sequence ID" value="ADH63814.1"/>
    <property type="molecule type" value="Genomic_DNA"/>
</dbReference>
<proteinExistence type="predicted"/>